<dbReference type="RefSeq" id="WP_210096277.1">
    <property type="nucleotide sequence ID" value="NZ_BAAAIO010000001.1"/>
</dbReference>
<keyword evidence="3" id="KW-1185">Reference proteome</keyword>
<evidence type="ECO:0000313" key="2">
    <source>
        <dbReference type="EMBL" id="MBP2376857.1"/>
    </source>
</evidence>
<dbReference type="Proteomes" id="UP000703720">
    <property type="component" value="Unassembled WGS sequence"/>
</dbReference>
<proteinExistence type="predicted"/>
<evidence type="ECO:0000313" key="3">
    <source>
        <dbReference type="Proteomes" id="UP000703720"/>
    </source>
</evidence>
<keyword evidence="1" id="KW-0732">Signal</keyword>
<evidence type="ECO:0000256" key="1">
    <source>
        <dbReference type="SAM" id="SignalP"/>
    </source>
</evidence>
<name>A0ABS4WKZ0_9MICO</name>
<sequence length="138" mass="14395">MPVLASRPHRRVRNRIAVGMAAAVTALAIGLAPTSASAVGNFNVKHTAFGCTEGDYKGSSYTYTVSGAYFAYAVTSYQYPICAPSASSVPGARAIAGSTMGAWAYSATSSVTTRIQKAFFDQVPYGHHSVGGGYLRNT</sequence>
<gene>
    <name evidence="2" type="ORF">JOF42_000352</name>
</gene>
<organism evidence="2 3">
    <name type="scientific">Microbacterium phyllosphaerae</name>
    <dbReference type="NCBI Taxonomy" id="124798"/>
    <lineage>
        <taxon>Bacteria</taxon>
        <taxon>Bacillati</taxon>
        <taxon>Actinomycetota</taxon>
        <taxon>Actinomycetes</taxon>
        <taxon>Micrococcales</taxon>
        <taxon>Microbacteriaceae</taxon>
        <taxon>Microbacterium</taxon>
    </lineage>
</organism>
<comment type="caution">
    <text evidence="2">The sequence shown here is derived from an EMBL/GenBank/DDBJ whole genome shotgun (WGS) entry which is preliminary data.</text>
</comment>
<feature type="signal peptide" evidence="1">
    <location>
        <begin position="1"/>
        <end position="38"/>
    </location>
</feature>
<protein>
    <submittedName>
        <fullName evidence="2">Uncharacterized protein</fullName>
    </submittedName>
</protein>
<accession>A0ABS4WKZ0</accession>
<reference evidence="2 3" key="1">
    <citation type="submission" date="2021-03" db="EMBL/GenBank/DDBJ databases">
        <title>Sequencing the genomes of 1000 actinobacteria strains.</title>
        <authorList>
            <person name="Klenk H.-P."/>
        </authorList>
    </citation>
    <scope>NUCLEOTIDE SEQUENCE [LARGE SCALE GENOMIC DNA]</scope>
    <source>
        <strain evidence="2 3">DSM 13468</strain>
    </source>
</reference>
<dbReference type="EMBL" id="JAGIOA010000001">
    <property type="protein sequence ID" value="MBP2376857.1"/>
    <property type="molecule type" value="Genomic_DNA"/>
</dbReference>
<feature type="chain" id="PRO_5046425399" evidence="1">
    <location>
        <begin position="39"/>
        <end position="138"/>
    </location>
</feature>